<dbReference type="RefSeq" id="WP_354548167.1">
    <property type="nucleotide sequence ID" value="NZ_JBEPSM010000001.1"/>
</dbReference>
<keyword evidence="3" id="KW-1185">Reference proteome</keyword>
<evidence type="ECO:0000256" key="1">
    <source>
        <dbReference type="SAM" id="Phobius"/>
    </source>
</evidence>
<reference evidence="2 3" key="1">
    <citation type="submission" date="2024-06" db="EMBL/GenBank/DDBJ databases">
        <title>Sorghum-associated microbial communities from plants grown in Nebraska, USA.</title>
        <authorList>
            <person name="Schachtman D."/>
        </authorList>
    </citation>
    <scope>NUCLEOTIDE SEQUENCE [LARGE SCALE GENOMIC DNA]</scope>
    <source>
        <strain evidence="2 3">3207</strain>
    </source>
</reference>
<organism evidence="2 3">
    <name type="scientific">Kaistia defluvii</name>
    <dbReference type="NCBI Taxonomy" id="410841"/>
    <lineage>
        <taxon>Bacteria</taxon>
        <taxon>Pseudomonadati</taxon>
        <taxon>Pseudomonadota</taxon>
        <taxon>Alphaproteobacteria</taxon>
        <taxon>Hyphomicrobiales</taxon>
        <taxon>Kaistiaceae</taxon>
        <taxon>Kaistia</taxon>
    </lineage>
</organism>
<evidence type="ECO:0000313" key="3">
    <source>
        <dbReference type="Proteomes" id="UP001549321"/>
    </source>
</evidence>
<protein>
    <submittedName>
        <fullName evidence="2">Phenylpyruvate tautomerase PptA (4-oxalocrotonate tautomerase family)</fullName>
    </submittedName>
</protein>
<accession>A0ABV2QTM4</accession>
<keyword evidence="1" id="KW-1133">Transmembrane helix</keyword>
<dbReference type="Proteomes" id="UP001549321">
    <property type="component" value="Unassembled WGS sequence"/>
</dbReference>
<gene>
    <name evidence="2" type="ORF">ABIE08_000285</name>
</gene>
<name>A0ABV2QTM4_9HYPH</name>
<evidence type="ECO:0000313" key="2">
    <source>
        <dbReference type="EMBL" id="MET4632372.1"/>
    </source>
</evidence>
<keyword evidence="1" id="KW-0472">Membrane</keyword>
<comment type="caution">
    <text evidence="2">The sequence shown here is derived from an EMBL/GenBank/DDBJ whole genome shotgun (WGS) entry which is preliminary data.</text>
</comment>
<keyword evidence="1" id="KW-0812">Transmembrane</keyword>
<feature type="transmembrane region" description="Helical" evidence="1">
    <location>
        <begin position="95"/>
        <end position="115"/>
    </location>
</feature>
<sequence>MIRLPTLNPVDIVLGALEGAINRMVGRADNPLTADMAPRITKAIIEEVAADPAVIHVSNAEPWYVSRVTWGAIIAALAPILGLIFGHAISAEDQASLGQIAVAIGTLVGAGLTLYGRWMARAPLGGK</sequence>
<dbReference type="EMBL" id="JBEPSM010000001">
    <property type="protein sequence ID" value="MET4632372.1"/>
    <property type="molecule type" value="Genomic_DNA"/>
</dbReference>
<feature type="transmembrane region" description="Helical" evidence="1">
    <location>
        <begin position="68"/>
        <end position="89"/>
    </location>
</feature>
<proteinExistence type="predicted"/>